<dbReference type="Pfam" id="PF00528">
    <property type="entry name" value="BPD_transp_1"/>
    <property type="match status" value="1"/>
</dbReference>
<feature type="transmembrane region" description="Helical" evidence="7">
    <location>
        <begin position="157"/>
        <end position="182"/>
    </location>
</feature>
<feature type="transmembrane region" description="Helical" evidence="7">
    <location>
        <begin position="215"/>
        <end position="236"/>
    </location>
</feature>
<dbReference type="GO" id="GO:0005886">
    <property type="term" value="C:plasma membrane"/>
    <property type="evidence" value="ECO:0007669"/>
    <property type="project" value="UniProtKB-SubCell"/>
</dbReference>
<dbReference type="PROSITE" id="PS50928">
    <property type="entry name" value="ABC_TM1"/>
    <property type="match status" value="1"/>
</dbReference>
<protein>
    <submittedName>
        <fullName evidence="9">Carbohydrate ABC transporter permease</fullName>
    </submittedName>
</protein>
<dbReference type="PANTHER" id="PTHR43744:SF12">
    <property type="entry name" value="ABC TRANSPORTER PERMEASE PROTEIN MG189-RELATED"/>
    <property type="match status" value="1"/>
</dbReference>
<dbReference type="InterPro" id="IPR000515">
    <property type="entry name" value="MetI-like"/>
</dbReference>
<feature type="transmembrane region" description="Helical" evidence="7">
    <location>
        <begin position="113"/>
        <end position="136"/>
    </location>
</feature>
<evidence type="ECO:0000256" key="2">
    <source>
        <dbReference type="ARBA" id="ARBA00022448"/>
    </source>
</evidence>
<evidence type="ECO:0000256" key="4">
    <source>
        <dbReference type="ARBA" id="ARBA00022692"/>
    </source>
</evidence>
<comment type="subcellular location">
    <subcellularLocation>
        <location evidence="1 7">Cell membrane</location>
        <topology evidence="1 7">Multi-pass membrane protein</topology>
    </subcellularLocation>
</comment>
<sequence>MFAWIFAGSFKNNREIFRSPFALPERLSFENYIRAWESANMHAYFWNSILVSTASVILTLAIASMVSYVIARFTFRGNFWLWGMFVIGLAIPMQSLLLPTFLKMNSLGLRDHLLSLIIVSGVFALPKSVFVLAGFMRTIPAVLEEAAIVDGCSYWRMFYKIILPLSMPGIATLAILDFIGAWNEYVYASVLISSDHLRTLPIGLANFRGEFSSEYGLICAGITITMIPVVLVYVFFQEQIVKGLVSGSVKG</sequence>
<evidence type="ECO:0000256" key="1">
    <source>
        <dbReference type="ARBA" id="ARBA00004651"/>
    </source>
</evidence>
<dbReference type="SUPFAM" id="SSF161098">
    <property type="entry name" value="MetI-like"/>
    <property type="match status" value="1"/>
</dbReference>
<evidence type="ECO:0000259" key="8">
    <source>
        <dbReference type="PROSITE" id="PS50928"/>
    </source>
</evidence>
<keyword evidence="3" id="KW-1003">Cell membrane</keyword>
<comment type="caution">
    <text evidence="9">The sequence shown here is derived from an EMBL/GenBank/DDBJ whole genome shotgun (WGS) entry which is preliminary data.</text>
</comment>
<feature type="transmembrane region" description="Helical" evidence="7">
    <location>
        <begin position="79"/>
        <end position="101"/>
    </location>
</feature>
<name>A0A927BTU0_9BACL</name>
<dbReference type="PANTHER" id="PTHR43744">
    <property type="entry name" value="ABC TRANSPORTER PERMEASE PROTEIN MG189-RELATED-RELATED"/>
    <property type="match status" value="1"/>
</dbReference>
<reference evidence="9" key="1">
    <citation type="submission" date="2020-09" db="EMBL/GenBank/DDBJ databases">
        <title>A novel bacterium of genus Paenibacillus, isolated from South China Sea.</title>
        <authorList>
            <person name="Huang H."/>
            <person name="Mo K."/>
            <person name="Hu Y."/>
        </authorList>
    </citation>
    <scope>NUCLEOTIDE SEQUENCE</scope>
    <source>
        <strain evidence="9">IB182496</strain>
    </source>
</reference>
<evidence type="ECO:0000256" key="6">
    <source>
        <dbReference type="ARBA" id="ARBA00023136"/>
    </source>
</evidence>
<feature type="transmembrane region" description="Helical" evidence="7">
    <location>
        <begin position="44"/>
        <end position="70"/>
    </location>
</feature>
<keyword evidence="4 7" id="KW-0812">Transmembrane</keyword>
<dbReference type="GO" id="GO:0055085">
    <property type="term" value="P:transmembrane transport"/>
    <property type="evidence" value="ECO:0007669"/>
    <property type="project" value="InterPro"/>
</dbReference>
<dbReference type="CDD" id="cd06261">
    <property type="entry name" value="TM_PBP2"/>
    <property type="match status" value="1"/>
</dbReference>
<dbReference type="AlphaFoldDB" id="A0A927BTU0"/>
<proteinExistence type="inferred from homology"/>
<evidence type="ECO:0000313" key="10">
    <source>
        <dbReference type="Proteomes" id="UP000621560"/>
    </source>
</evidence>
<feature type="domain" description="ABC transmembrane type-1" evidence="8">
    <location>
        <begin position="45"/>
        <end position="236"/>
    </location>
</feature>
<keyword evidence="5 7" id="KW-1133">Transmembrane helix</keyword>
<evidence type="ECO:0000313" key="9">
    <source>
        <dbReference type="EMBL" id="MBD2845560.1"/>
    </source>
</evidence>
<dbReference type="Gene3D" id="1.10.3720.10">
    <property type="entry name" value="MetI-like"/>
    <property type="match status" value="1"/>
</dbReference>
<comment type="similarity">
    <text evidence="7">Belongs to the binding-protein-dependent transport system permease family.</text>
</comment>
<dbReference type="Proteomes" id="UP000621560">
    <property type="component" value="Unassembled WGS sequence"/>
</dbReference>
<keyword evidence="2 7" id="KW-0813">Transport</keyword>
<evidence type="ECO:0000256" key="7">
    <source>
        <dbReference type="RuleBase" id="RU363032"/>
    </source>
</evidence>
<dbReference type="InterPro" id="IPR035906">
    <property type="entry name" value="MetI-like_sf"/>
</dbReference>
<dbReference type="RefSeq" id="WP_190917252.1">
    <property type="nucleotide sequence ID" value="NZ_JACXIZ010000016.1"/>
</dbReference>
<evidence type="ECO:0000256" key="5">
    <source>
        <dbReference type="ARBA" id="ARBA00022989"/>
    </source>
</evidence>
<gene>
    <name evidence="9" type="ORF">IDH44_10195</name>
</gene>
<organism evidence="9 10">
    <name type="scientific">Paenibacillus sabuli</name>
    <dbReference type="NCBI Taxonomy" id="2772509"/>
    <lineage>
        <taxon>Bacteria</taxon>
        <taxon>Bacillati</taxon>
        <taxon>Bacillota</taxon>
        <taxon>Bacilli</taxon>
        <taxon>Bacillales</taxon>
        <taxon>Paenibacillaceae</taxon>
        <taxon>Paenibacillus</taxon>
    </lineage>
</organism>
<dbReference type="EMBL" id="JACXIZ010000016">
    <property type="protein sequence ID" value="MBD2845560.1"/>
    <property type="molecule type" value="Genomic_DNA"/>
</dbReference>
<accession>A0A927BTU0</accession>
<evidence type="ECO:0000256" key="3">
    <source>
        <dbReference type="ARBA" id="ARBA00022475"/>
    </source>
</evidence>
<keyword evidence="6 7" id="KW-0472">Membrane</keyword>
<keyword evidence="10" id="KW-1185">Reference proteome</keyword>